<reference evidence="1" key="1">
    <citation type="submission" date="2014-05" db="EMBL/GenBank/DDBJ databases">
        <authorList>
            <person name="Horn Fabian"/>
        </authorList>
    </citation>
    <scope>NUCLEOTIDE SEQUENCE</scope>
</reference>
<evidence type="ECO:0000313" key="3">
    <source>
        <dbReference type="Proteomes" id="UP000756710"/>
    </source>
</evidence>
<dbReference type="AlphaFoldDB" id="A0A061A664"/>
<protein>
    <submittedName>
        <fullName evidence="2">NAD(P)-dependent dehydrogenase (Short-subunit alcohol dehydrogenase family)</fullName>
    </submittedName>
</protein>
<reference evidence="2 3" key="2">
    <citation type="submission" date="2021-03" db="EMBL/GenBank/DDBJ databases">
        <title>Genomic Encyclopedia of Type Strains, Phase IV (KMG-IV): sequencing the most valuable type-strain genomes for metagenomic binning, comparative biology and taxonomic classification.</title>
        <authorList>
            <person name="Goeker M."/>
        </authorList>
    </citation>
    <scope>NUCLEOTIDE SEQUENCE [LARGE SCALE GENOMIC DNA]</scope>
    <source>
        <strain evidence="2 3">DSM 41954</strain>
    </source>
</reference>
<organism evidence="1">
    <name type="scientific">Streptomyces iranensis</name>
    <dbReference type="NCBI Taxonomy" id="576784"/>
    <lineage>
        <taxon>Bacteria</taxon>
        <taxon>Bacillati</taxon>
        <taxon>Actinomycetota</taxon>
        <taxon>Actinomycetes</taxon>
        <taxon>Kitasatosporales</taxon>
        <taxon>Streptomycetaceae</taxon>
        <taxon>Streptomyces</taxon>
        <taxon>Streptomyces violaceusniger group</taxon>
    </lineage>
</organism>
<gene>
    <name evidence="2" type="ORF">J2Z30_004583</name>
    <name evidence="1" type="ORF">SIRAN9824</name>
</gene>
<sequence>MTDLTGKVAVVTDSARGIGSATAVGGAIP</sequence>
<dbReference type="Proteomes" id="UP000756710">
    <property type="component" value="Unassembled WGS sequence"/>
</dbReference>
<accession>A0A061A664</accession>
<evidence type="ECO:0000313" key="2">
    <source>
        <dbReference type="EMBL" id="MBP2063562.1"/>
    </source>
</evidence>
<dbReference type="EMBL" id="LK022848">
    <property type="protein sequence ID" value="CDR17854.1"/>
    <property type="molecule type" value="Genomic_DNA"/>
</dbReference>
<dbReference type="EMBL" id="JAGGLR010000012">
    <property type="protein sequence ID" value="MBP2063562.1"/>
    <property type="molecule type" value="Genomic_DNA"/>
</dbReference>
<keyword evidence="3" id="KW-1185">Reference proteome</keyword>
<evidence type="ECO:0000313" key="1">
    <source>
        <dbReference type="EMBL" id="CDR17854.1"/>
    </source>
</evidence>
<name>A0A061A664_9ACTN</name>
<dbReference type="HOGENOM" id="CLU_3410307_0_0_11"/>
<proteinExistence type="predicted"/>